<dbReference type="RefSeq" id="WP_162532267.1">
    <property type="nucleotide sequence ID" value="NZ_BAOS01000017.1"/>
</dbReference>
<evidence type="ECO:0000256" key="1">
    <source>
        <dbReference type="SAM" id="Coils"/>
    </source>
</evidence>
<proteinExistence type="predicted"/>
<evidence type="ECO:0000313" key="2">
    <source>
        <dbReference type="EMBL" id="GAX61177.1"/>
    </source>
</evidence>
<dbReference type="AlphaFoldDB" id="A0A286TZ64"/>
<evidence type="ECO:0000313" key="3">
    <source>
        <dbReference type="Proteomes" id="UP000218542"/>
    </source>
</evidence>
<dbReference type="InterPro" id="IPR010985">
    <property type="entry name" value="Ribbon_hlx_hlx"/>
</dbReference>
<keyword evidence="3" id="KW-1185">Reference proteome</keyword>
<dbReference type="Pfam" id="PF11903">
    <property type="entry name" value="ParD_like"/>
    <property type="match status" value="1"/>
</dbReference>
<gene>
    <name evidence="2" type="ORF">SCALIN_C17_0211</name>
</gene>
<name>A0A286TZ64_9BACT</name>
<comment type="caution">
    <text evidence="2">The sequence shown here is derived from an EMBL/GenBank/DDBJ whole genome shotgun (WGS) entry which is preliminary data.</text>
</comment>
<feature type="coiled-coil region" evidence="1">
    <location>
        <begin position="50"/>
        <end position="77"/>
    </location>
</feature>
<reference evidence="3" key="1">
    <citation type="journal article" date="2017" name="Environ. Microbiol. Rep.">
        <title>Genetic Diversity of Marine Anaerobic Ammonium-Oxidizing Bacteria as Revealed by Genomic and Proteomic Analyses of 'Candidatus Scalindua japonica'.</title>
        <authorList>
            <person name="Oshiki M."/>
            <person name="Mizuto K."/>
            <person name="Kimura Z."/>
            <person name="Kindaichi T."/>
            <person name="Satoh H."/>
            <person name="Okabe S."/>
        </authorList>
    </citation>
    <scope>NUCLEOTIDE SEQUENCE [LARGE SCALE GENOMIC DNA]</scope>
    <source>
        <strain evidence="3">husup-a2</strain>
    </source>
</reference>
<dbReference type="SUPFAM" id="SSF47598">
    <property type="entry name" value="Ribbon-helix-helix"/>
    <property type="match status" value="1"/>
</dbReference>
<accession>A0A286TZ64</accession>
<protein>
    <submittedName>
        <fullName evidence="2">Plasmid stability protein</fullName>
    </submittedName>
</protein>
<dbReference type="EMBL" id="BAOS01000017">
    <property type="protein sequence ID" value="GAX61177.1"/>
    <property type="molecule type" value="Genomic_DNA"/>
</dbReference>
<dbReference type="InterPro" id="IPR021831">
    <property type="entry name" value="ParD-like"/>
</dbReference>
<organism evidence="2 3">
    <name type="scientific">Candidatus Scalindua japonica</name>
    <dbReference type="NCBI Taxonomy" id="1284222"/>
    <lineage>
        <taxon>Bacteria</taxon>
        <taxon>Pseudomonadati</taxon>
        <taxon>Planctomycetota</taxon>
        <taxon>Candidatus Brocadiia</taxon>
        <taxon>Candidatus Brocadiales</taxon>
        <taxon>Candidatus Scalinduaceae</taxon>
        <taxon>Candidatus Scalindua</taxon>
    </lineage>
</organism>
<keyword evidence="1" id="KW-0175">Coiled coil</keyword>
<dbReference type="GO" id="GO:0006355">
    <property type="term" value="P:regulation of DNA-templated transcription"/>
    <property type="evidence" value="ECO:0007669"/>
    <property type="project" value="InterPro"/>
</dbReference>
<dbReference type="Proteomes" id="UP000218542">
    <property type="component" value="Unassembled WGS sequence"/>
</dbReference>
<sequence>MSKVLTIRLPEDIESKIRIKARLKHRSVSEQIKKYIYEAMISEENPDLPLRFIRETLEAKQRLKQDWEQNMNLAQLNE</sequence>